<dbReference type="Pfam" id="PF00563">
    <property type="entry name" value="EAL"/>
    <property type="match status" value="1"/>
</dbReference>
<evidence type="ECO:0000259" key="1">
    <source>
        <dbReference type="PROSITE" id="PS50883"/>
    </source>
</evidence>
<dbReference type="PANTHER" id="PTHR33121:SF70">
    <property type="entry name" value="SIGNALING PROTEIN YKOW"/>
    <property type="match status" value="1"/>
</dbReference>
<dbReference type="EMBL" id="MLJW01000153">
    <property type="protein sequence ID" value="OIQ96216.1"/>
    <property type="molecule type" value="Genomic_DNA"/>
</dbReference>
<protein>
    <submittedName>
        <fullName evidence="2">Phytochrome-like protein cph2</fullName>
    </submittedName>
</protein>
<sequence>MLESACAQARAWQDAGLPQLRMAVNISARQFRHKGLVDAIGRVLERTGLAAGLLEVEITESMAMHDPEETIRLLDSLKERGLRIALDDFGTGFSSLSYLKRFPIDVLKIDQSFVAGIARDRSDAAIARTVIGLARNLGLQTIAEGVETVEQGGLLRAWACDDAQGYHFSLPLGAEDATVLMQQGRRFTIGEFPGL</sequence>
<dbReference type="SUPFAM" id="SSF141868">
    <property type="entry name" value="EAL domain-like"/>
    <property type="match status" value="1"/>
</dbReference>
<proteinExistence type="predicted"/>
<dbReference type="GO" id="GO:0071111">
    <property type="term" value="F:cyclic-guanylate-specific phosphodiesterase activity"/>
    <property type="evidence" value="ECO:0007669"/>
    <property type="project" value="InterPro"/>
</dbReference>
<reference evidence="2" key="1">
    <citation type="submission" date="2016-10" db="EMBL/GenBank/DDBJ databases">
        <title>Sequence of Gallionella enrichment culture.</title>
        <authorList>
            <person name="Poehlein A."/>
            <person name="Muehling M."/>
            <person name="Daniel R."/>
        </authorList>
    </citation>
    <scope>NUCLEOTIDE SEQUENCE</scope>
</reference>
<dbReference type="InterPro" id="IPR035919">
    <property type="entry name" value="EAL_sf"/>
</dbReference>
<evidence type="ECO:0000313" key="2">
    <source>
        <dbReference type="EMBL" id="OIQ96216.1"/>
    </source>
</evidence>
<dbReference type="PROSITE" id="PS50883">
    <property type="entry name" value="EAL"/>
    <property type="match status" value="1"/>
</dbReference>
<dbReference type="AlphaFoldDB" id="A0A1J5RJ93"/>
<dbReference type="InterPro" id="IPR001633">
    <property type="entry name" value="EAL_dom"/>
</dbReference>
<dbReference type="SMART" id="SM00052">
    <property type="entry name" value="EAL"/>
    <property type="match status" value="1"/>
</dbReference>
<dbReference type="CDD" id="cd01948">
    <property type="entry name" value="EAL"/>
    <property type="match status" value="1"/>
</dbReference>
<dbReference type="Gene3D" id="3.20.20.450">
    <property type="entry name" value="EAL domain"/>
    <property type="match status" value="1"/>
</dbReference>
<dbReference type="PANTHER" id="PTHR33121">
    <property type="entry name" value="CYCLIC DI-GMP PHOSPHODIESTERASE PDEF"/>
    <property type="match status" value="1"/>
</dbReference>
<accession>A0A1J5RJ93</accession>
<comment type="caution">
    <text evidence="2">The sequence shown here is derived from an EMBL/GenBank/DDBJ whole genome shotgun (WGS) entry which is preliminary data.</text>
</comment>
<gene>
    <name evidence="2" type="primary">cph2_39</name>
    <name evidence="2" type="ORF">GALL_218450</name>
</gene>
<name>A0A1J5RJ93_9ZZZZ</name>
<feature type="domain" description="EAL" evidence="1">
    <location>
        <begin position="1"/>
        <end position="185"/>
    </location>
</feature>
<dbReference type="InterPro" id="IPR050706">
    <property type="entry name" value="Cyclic-di-GMP_PDE-like"/>
</dbReference>
<organism evidence="2">
    <name type="scientific">mine drainage metagenome</name>
    <dbReference type="NCBI Taxonomy" id="410659"/>
    <lineage>
        <taxon>unclassified sequences</taxon>
        <taxon>metagenomes</taxon>
        <taxon>ecological metagenomes</taxon>
    </lineage>
</organism>